<dbReference type="STRING" id="196109.A0A136IT39"/>
<dbReference type="SUPFAM" id="SSF51294">
    <property type="entry name" value="Hedgehog/intein (Hint) domain"/>
    <property type="match status" value="1"/>
</dbReference>
<reference evidence="2" key="1">
    <citation type="submission" date="2016-02" db="EMBL/GenBank/DDBJ databases">
        <title>Draft genome sequence of Microdochium bolleyi, a fungal endophyte of beachgrass.</title>
        <authorList>
            <consortium name="DOE Joint Genome Institute"/>
            <person name="David A.S."/>
            <person name="May G."/>
            <person name="Haridas S."/>
            <person name="Lim J."/>
            <person name="Wang M."/>
            <person name="Labutti K."/>
            <person name="Lipzen A."/>
            <person name="Barry K."/>
            <person name="Grigoriev I.V."/>
        </authorList>
    </citation>
    <scope>NUCLEOTIDE SEQUENCE [LARGE SCALE GENOMIC DNA]</scope>
    <source>
        <strain evidence="2">J235TASD1</strain>
    </source>
</reference>
<dbReference type="OrthoDB" id="5383572at2759"/>
<evidence type="ECO:0000313" key="1">
    <source>
        <dbReference type="EMBL" id="KXJ87989.1"/>
    </source>
</evidence>
<gene>
    <name evidence="1" type="ORF">Micbo1qcDRAFT_215332</name>
</gene>
<name>A0A136IT39_9PEZI</name>
<dbReference type="InterPro" id="IPR036844">
    <property type="entry name" value="Hint_dom_sf"/>
</dbReference>
<dbReference type="EMBL" id="KQ964260">
    <property type="protein sequence ID" value="KXJ87989.1"/>
    <property type="molecule type" value="Genomic_DNA"/>
</dbReference>
<keyword evidence="2" id="KW-1185">Reference proteome</keyword>
<dbReference type="Proteomes" id="UP000070501">
    <property type="component" value="Unassembled WGS sequence"/>
</dbReference>
<dbReference type="AlphaFoldDB" id="A0A136IT39"/>
<dbReference type="Gene3D" id="2.170.16.10">
    <property type="entry name" value="Hedgehog/Intein (Hint) domain"/>
    <property type="match status" value="1"/>
</dbReference>
<sequence length="207" mass="22391">MCFAPGTSILTGREPVSIESIREGDLITTRLGPEQYGTASGELLRTSEAGQTLVGINDEQPFFTADQALYTTTGYRALDPAAAQALNPWLDVGSLRVGHVLLKAKSDSVSGYEQVQIVRLSLQPSSAEVLYNIHLREGLRSFHANRYLVCLNYPEITLSTVTGFLQALVKKNPGVQIGLQELGPAFTKAGAQNILENLESQRAEASN</sequence>
<dbReference type="InParanoid" id="A0A136IT39"/>
<proteinExistence type="predicted"/>
<organism evidence="1 2">
    <name type="scientific">Microdochium bolleyi</name>
    <dbReference type="NCBI Taxonomy" id="196109"/>
    <lineage>
        <taxon>Eukaryota</taxon>
        <taxon>Fungi</taxon>
        <taxon>Dikarya</taxon>
        <taxon>Ascomycota</taxon>
        <taxon>Pezizomycotina</taxon>
        <taxon>Sordariomycetes</taxon>
        <taxon>Xylariomycetidae</taxon>
        <taxon>Xylariales</taxon>
        <taxon>Microdochiaceae</taxon>
        <taxon>Microdochium</taxon>
    </lineage>
</organism>
<evidence type="ECO:0000313" key="2">
    <source>
        <dbReference type="Proteomes" id="UP000070501"/>
    </source>
</evidence>
<accession>A0A136IT39</accession>
<protein>
    <submittedName>
        <fullName evidence="1">Uncharacterized protein</fullName>
    </submittedName>
</protein>